<dbReference type="InterPro" id="IPR001387">
    <property type="entry name" value="Cro/C1-type_HTH"/>
</dbReference>
<proteinExistence type="predicted"/>
<accession>A0AAF0Z8M7</accession>
<dbReference type="GO" id="GO:0003677">
    <property type="term" value="F:DNA binding"/>
    <property type="evidence" value="ECO:0007669"/>
    <property type="project" value="InterPro"/>
</dbReference>
<organism evidence="2">
    <name type="scientific">Cyanobacterium aponinum AL20115</name>
    <dbReference type="NCBI Taxonomy" id="3090662"/>
    <lineage>
        <taxon>Bacteria</taxon>
        <taxon>Bacillati</taxon>
        <taxon>Cyanobacteriota</taxon>
        <taxon>Cyanophyceae</taxon>
        <taxon>Oscillatoriophycideae</taxon>
        <taxon>Chroococcales</taxon>
        <taxon>Geminocystaceae</taxon>
        <taxon>Cyanobacterium</taxon>
    </lineage>
</organism>
<dbReference type="InterPro" id="IPR010982">
    <property type="entry name" value="Lambda_DNA-bd_dom_sf"/>
</dbReference>
<protein>
    <submittedName>
        <fullName evidence="2">Helix-turn-helix transcriptional regulator</fullName>
    </submittedName>
</protein>
<name>A0AAF0Z8M7_9CHRO</name>
<evidence type="ECO:0000259" key="1">
    <source>
        <dbReference type="PROSITE" id="PS50943"/>
    </source>
</evidence>
<dbReference type="SUPFAM" id="SSF47413">
    <property type="entry name" value="lambda repressor-like DNA-binding domains"/>
    <property type="match status" value="1"/>
</dbReference>
<dbReference type="Gene3D" id="1.10.260.40">
    <property type="entry name" value="lambda repressor-like DNA-binding domains"/>
    <property type="match status" value="1"/>
</dbReference>
<dbReference type="Pfam" id="PF01381">
    <property type="entry name" value="HTH_3"/>
    <property type="match status" value="1"/>
</dbReference>
<dbReference type="CDD" id="cd00093">
    <property type="entry name" value="HTH_XRE"/>
    <property type="match status" value="1"/>
</dbReference>
<sequence length="117" mass="13655">MQGYEYVYERLSNILDGIKGEKSYRDLSKEIGVSAFSLNGWIRRERLPTINNLNNLAQYMGISLYELLTLLFDPKESEQTPETLYSSIKGLSFEDKLKLLKYISDSIREEYTTNVQR</sequence>
<dbReference type="EMBL" id="CP138348">
    <property type="protein sequence ID" value="WPF87501.1"/>
    <property type="molecule type" value="Genomic_DNA"/>
</dbReference>
<dbReference type="AlphaFoldDB" id="A0AAF0Z8M7"/>
<reference evidence="2" key="1">
    <citation type="submission" date="2023-11" db="EMBL/GenBank/DDBJ databases">
        <title>Genome sequence of Cyanobacterium aponinum BCRC AL20115.</title>
        <authorList>
            <person name="Chang H.-Y."/>
            <person name="Lin K.-M."/>
            <person name="Hsueh H.-T."/>
            <person name="Chu H.-A."/>
            <person name="Kuo C.-H."/>
        </authorList>
    </citation>
    <scope>NUCLEOTIDE SEQUENCE</scope>
    <source>
        <strain evidence="2">AL20115</strain>
    </source>
</reference>
<dbReference type="PROSITE" id="PS50943">
    <property type="entry name" value="HTH_CROC1"/>
    <property type="match status" value="1"/>
</dbReference>
<feature type="domain" description="HTH cro/C1-type" evidence="1">
    <location>
        <begin position="25"/>
        <end position="67"/>
    </location>
</feature>
<gene>
    <name evidence="2" type="ORF">SAY89_11870</name>
</gene>
<dbReference type="RefSeq" id="WP_320001038.1">
    <property type="nucleotide sequence ID" value="NZ_CP138348.1"/>
</dbReference>
<evidence type="ECO:0000313" key="2">
    <source>
        <dbReference type="EMBL" id="WPF87501.1"/>
    </source>
</evidence>